<dbReference type="InterPro" id="IPR008271">
    <property type="entry name" value="Ser/Thr_kinase_AS"/>
</dbReference>
<dbReference type="AlphaFoldDB" id="A0A8J5X6T9"/>
<dbReference type="Proteomes" id="UP000751190">
    <property type="component" value="Unassembled WGS sequence"/>
</dbReference>
<keyword evidence="5" id="KW-0418">Kinase</keyword>
<dbReference type="PROSITE" id="PS00108">
    <property type="entry name" value="PROTEIN_KINASE_ST"/>
    <property type="match status" value="1"/>
</dbReference>
<proteinExistence type="predicted"/>
<dbReference type="EC" id="2.7.11.1" evidence="1"/>
<dbReference type="Gene3D" id="1.10.510.10">
    <property type="entry name" value="Transferase(Phosphotransferase) domain 1"/>
    <property type="match status" value="1"/>
</dbReference>
<dbReference type="InterPro" id="IPR011009">
    <property type="entry name" value="Kinase-like_dom_sf"/>
</dbReference>
<comment type="catalytic activity">
    <reaction evidence="7">
        <text>L-threonyl-[protein] + ATP = O-phospho-L-threonyl-[protein] + ADP + H(+)</text>
        <dbReference type="Rhea" id="RHEA:46608"/>
        <dbReference type="Rhea" id="RHEA-COMP:11060"/>
        <dbReference type="Rhea" id="RHEA-COMP:11605"/>
        <dbReference type="ChEBI" id="CHEBI:15378"/>
        <dbReference type="ChEBI" id="CHEBI:30013"/>
        <dbReference type="ChEBI" id="CHEBI:30616"/>
        <dbReference type="ChEBI" id="CHEBI:61977"/>
        <dbReference type="ChEBI" id="CHEBI:456216"/>
        <dbReference type="EC" id="2.7.11.1"/>
    </reaction>
</comment>
<dbReference type="Pfam" id="PF00069">
    <property type="entry name" value="Pkinase"/>
    <property type="match status" value="1"/>
</dbReference>
<feature type="domain" description="Protein kinase" evidence="9">
    <location>
        <begin position="23"/>
        <end position="310"/>
    </location>
</feature>
<evidence type="ECO:0000256" key="6">
    <source>
        <dbReference type="ARBA" id="ARBA00022840"/>
    </source>
</evidence>
<dbReference type="GO" id="GO:0005737">
    <property type="term" value="C:cytoplasm"/>
    <property type="evidence" value="ECO:0007669"/>
    <property type="project" value="TreeGrafter"/>
</dbReference>
<dbReference type="OrthoDB" id="2018507at2759"/>
<organism evidence="10 11">
    <name type="scientific">Diacronema lutheri</name>
    <name type="common">Unicellular marine alga</name>
    <name type="synonym">Monochrysis lutheri</name>
    <dbReference type="NCBI Taxonomy" id="2081491"/>
    <lineage>
        <taxon>Eukaryota</taxon>
        <taxon>Haptista</taxon>
        <taxon>Haptophyta</taxon>
        <taxon>Pavlovophyceae</taxon>
        <taxon>Pavlovales</taxon>
        <taxon>Pavlovaceae</taxon>
        <taxon>Diacronema</taxon>
    </lineage>
</organism>
<evidence type="ECO:0000256" key="5">
    <source>
        <dbReference type="ARBA" id="ARBA00022777"/>
    </source>
</evidence>
<reference evidence="10" key="1">
    <citation type="submission" date="2021-05" db="EMBL/GenBank/DDBJ databases">
        <title>The genome of the haptophyte Pavlova lutheri (Diacronema luteri, Pavlovales) - a model for lipid biosynthesis in eukaryotic algae.</title>
        <authorList>
            <person name="Hulatt C.J."/>
            <person name="Posewitz M.C."/>
        </authorList>
    </citation>
    <scope>NUCLEOTIDE SEQUENCE</scope>
    <source>
        <strain evidence="10">NIVA-4/92</strain>
    </source>
</reference>
<dbReference type="InterPro" id="IPR000719">
    <property type="entry name" value="Prot_kinase_dom"/>
</dbReference>
<evidence type="ECO:0000313" key="11">
    <source>
        <dbReference type="Proteomes" id="UP000751190"/>
    </source>
</evidence>
<dbReference type="PROSITE" id="PS50011">
    <property type="entry name" value="PROTEIN_KINASE_DOM"/>
    <property type="match status" value="1"/>
</dbReference>
<dbReference type="PANTHER" id="PTHR22967">
    <property type="entry name" value="SERINE/THREONINE PROTEIN KINASE"/>
    <property type="match status" value="1"/>
</dbReference>
<evidence type="ECO:0000259" key="9">
    <source>
        <dbReference type="PROSITE" id="PS50011"/>
    </source>
</evidence>
<sequence>MGAVVSSCVGAGAPPVIVGGRRLLFKAPLAEGAFSFVELRADASTGELFALKRVPLRDDDAADARLEGRLLGALDHPHIVRLVGVAELPPTDARPLAELLLALELCAGGRLPEALARRGRRPFAEAELLVALRGLADALAYVHARSIIHLDVKAENVLLAAPADLADQATSLPLLKLCDFGSALIAPLALAAAGATRGALAAAQERLDAVTTLAYRAPELVDVRAAADRGVRELGAPADVWALGCLAYRLAFSRLPFGESKLAIVGGPPALPDEPAYSPHVRALVGAMLEAAPDARPTAAALVGAIDALLG</sequence>
<evidence type="ECO:0000256" key="1">
    <source>
        <dbReference type="ARBA" id="ARBA00012513"/>
    </source>
</evidence>
<protein>
    <recommendedName>
        <fullName evidence="1">non-specific serine/threonine protein kinase</fullName>
        <ecNumber evidence="1">2.7.11.1</ecNumber>
    </recommendedName>
</protein>
<evidence type="ECO:0000256" key="3">
    <source>
        <dbReference type="ARBA" id="ARBA00022679"/>
    </source>
</evidence>
<evidence type="ECO:0000256" key="7">
    <source>
        <dbReference type="ARBA" id="ARBA00047899"/>
    </source>
</evidence>
<dbReference type="GO" id="GO:0005524">
    <property type="term" value="F:ATP binding"/>
    <property type="evidence" value="ECO:0007669"/>
    <property type="project" value="UniProtKB-KW"/>
</dbReference>
<evidence type="ECO:0000313" key="10">
    <source>
        <dbReference type="EMBL" id="KAG8459631.1"/>
    </source>
</evidence>
<keyword evidence="3" id="KW-0808">Transferase</keyword>
<dbReference type="SMART" id="SM00220">
    <property type="entry name" value="S_TKc"/>
    <property type="match status" value="1"/>
</dbReference>
<dbReference type="GO" id="GO:0004674">
    <property type="term" value="F:protein serine/threonine kinase activity"/>
    <property type="evidence" value="ECO:0007669"/>
    <property type="project" value="UniProtKB-KW"/>
</dbReference>
<evidence type="ECO:0000256" key="4">
    <source>
        <dbReference type="ARBA" id="ARBA00022741"/>
    </source>
</evidence>
<accession>A0A8J5X6T9</accession>
<comment type="caution">
    <text evidence="10">The sequence shown here is derived from an EMBL/GenBank/DDBJ whole genome shotgun (WGS) entry which is preliminary data.</text>
</comment>
<comment type="catalytic activity">
    <reaction evidence="8">
        <text>L-seryl-[protein] + ATP = O-phospho-L-seryl-[protein] + ADP + H(+)</text>
        <dbReference type="Rhea" id="RHEA:17989"/>
        <dbReference type="Rhea" id="RHEA-COMP:9863"/>
        <dbReference type="Rhea" id="RHEA-COMP:11604"/>
        <dbReference type="ChEBI" id="CHEBI:15378"/>
        <dbReference type="ChEBI" id="CHEBI:29999"/>
        <dbReference type="ChEBI" id="CHEBI:30616"/>
        <dbReference type="ChEBI" id="CHEBI:83421"/>
        <dbReference type="ChEBI" id="CHEBI:456216"/>
        <dbReference type="EC" id="2.7.11.1"/>
    </reaction>
</comment>
<keyword evidence="11" id="KW-1185">Reference proteome</keyword>
<keyword evidence="2" id="KW-0723">Serine/threonine-protein kinase</keyword>
<evidence type="ECO:0000256" key="8">
    <source>
        <dbReference type="ARBA" id="ARBA00048679"/>
    </source>
</evidence>
<keyword evidence="4" id="KW-0547">Nucleotide-binding</keyword>
<dbReference type="SUPFAM" id="SSF56112">
    <property type="entry name" value="Protein kinase-like (PK-like)"/>
    <property type="match status" value="1"/>
</dbReference>
<evidence type="ECO:0000256" key="2">
    <source>
        <dbReference type="ARBA" id="ARBA00022527"/>
    </source>
</evidence>
<dbReference type="EMBL" id="JAGTXO010000039">
    <property type="protein sequence ID" value="KAG8459631.1"/>
    <property type="molecule type" value="Genomic_DNA"/>
</dbReference>
<name>A0A8J5X6T9_DIALT</name>
<gene>
    <name evidence="10" type="ORF">KFE25_000987</name>
</gene>
<keyword evidence="6" id="KW-0067">ATP-binding</keyword>
<dbReference type="PANTHER" id="PTHR22967:SF57">
    <property type="entry name" value="AUXILIN, ISOFORM A-RELATED"/>
    <property type="match status" value="1"/>
</dbReference>